<proteinExistence type="predicted"/>
<accession>A0A7M2WS26</accession>
<reference evidence="1 2" key="1">
    <citation type="submission" date="2020-10" db="EMBL/GenBank/DDBJ databases">
        <title>Wide distribution of Phycisphaera-like planctomycetes from WD2101 soil group in peatlands and genome analysis of the first cultivated representative.</title>
        <authorList>
            <person name="Dedysh S.N."/>
            <person name="Beletsky A.V."/>
            <person name="Ivanova A."/>
            <person name="Kulichevskaya I.S."/>
            <person name="Suzina N.E."/>
            <person name="Philippov D.A."/>
            <person name="Rakitin A.L."/>
            <person name="Mardanov A.V."/>
            <person name="Ravin N.V."/>
        </authorList>
    </citation>
    <scope>NUCLEOTIDE SEQUENCE [LARGE SCALE GENOMIC DNA]</scope>
    <source>
        <strain evidence="1 2">M1803</strain>
    </source>
</reference>
<organism evidence="1 2">
    <name type="scientific">Humisphaera borealis</name>
    <dbReference type="NCBI Taxonomy" id="2807512"/>
    <lineage>
        <taxon>Bacteria</taxon>
        <taxon>Pseudomonadati</taxon>
        <taxon>Planctomycetota</taxon>
        <taxon>Phycisphaerae</taxon>
        <taxon>Tepidisphaerales</taxon>
        <taxon>Tepidisphaeraceae</taxon>
        <taxon>Humisphaera</taxon>
    </lineage>
</organism>
<evidence type="ECO:0008006" key="3">
    <source>
        <dbReference type="Google" id="ProtNLM"/>
    </source>
</evidence>
<name>A0A7M2WS26_9BACT</name>
<dbReference type="Proteomes" id="UP000593765">
    <property type="component" value="Chromosome"/>
</dbReference>
<evidence type="ECO:0000313" key="2">
    <source>
        <dbReference type="Proteomes" id="UP000593765"/>
    </source>
</evidence>
<dbReference type="KEGG" id="hbs:IPV69_13980"/>
<gene>
    <name evidence="1" type="ORF">IPV69_13980</name>
</gene>
<protein>
    <recommendedName>
        <fullName evidence="3">Flagellar biosynthesis anti-sigma factor FlgM</fullName>
    </recommendedName>
</protein>
<keyword evidence="2" id="KW-1185">Reference proteome</keyword>
<dbReference type="AlphaFoldDB" id="A0A7M2WS26"/>
<sequence length="48" mass="5583">MLDSIVASRREIADKVRRLKRSIHDNRYDNSAKLSIALDRMIAKVISR</sequence>
<dbReference type="EMBL" id="CP063458">
    <property type="protein sequence ID" value="QOV87400.1"/>
    <property type="molecule type" value="Genomic_DNA"/>
</dbReference>
<evidence type="ECO:0000313" key="1">
    <source>
        <dbReference type="EMBL" id="QOV87400.1"/>
    </source>
</evidence>
<dbReference type="RefSeq" id="WP_206290300.1">
    <property type="nucleotide sequence ID" value="NZ_CP063458.1"/>
</dbReference>